<feature type="transmembrane region" description="Helical" evidence="9">
    <location>
        <begin position="90"/>
        <end position="112"/>
    </location>
</feature>
<dbReference type="NCBIfam" id="TIGR00728">
    <property type="entry name" value="OPT_sfam"/>
    <property type="match status" value="1"/>
</dbReference>
<feature type="transmembrane region" description="Helical" evidence="9">
    <location>
        <begin position="118"/>
        <end position="138"/>
    </location>
</feature>
<evidence type="ECO:0000313" key="11">
    <source>
        <dbReference type="Proteomes" id="UP000664132"/>
    </source>
</evidence>
<dbReference type="InterPro" id="IPR004813">
    <property type="entry name" value="OPT"/>
</dbReference>
<sequence length="768" mass="84718">MNAEQIMLGGVNSIEGKVSTLPTHDAINEKIRTSVAVEKGGIEGEIKPVSAEDTSDTGKESDTDDEVIIITGEDAARYLLPMRDDFEPALTFRAMVLATILCGFQAVMYQIYSWKPTMITIQGTFIVLIAYFVGRAWAKFLPRVMSFFNHGEWNLKEHTICAITATSGSQAAQAIQIFAAQDLFYGMKLDATTVILSTLSIGLFGYGLAGVMRPICVWHVDAVYWSTLPTVKTLQGLHWQELKSSKPIRYFWYAFGTMFAYEFFPAYIFPWLNSVSIPCLASMKATGTTGDTLRNLFGGASNNEGLGLFSLSFDWQYITSFNTSLPLKLQLNAAIGYGVCFIAMLAIYYGNAFGSKKLPFMSTRLLTAEGSTYPSAKVFVNGVLDKEALATYGIPRLTGTFAYAMFMANAAIGALIAHVVLFWGGDIKHAIMTSKGGTYGDRHHQHMAKHYKETPWYWYVALLVFSFVLGLVVVIKENITLPAWAYIVSLLVGSFIAPFSCLIYSRYGNGIATNNLSKLIAGLMLPERPVGNMYFAGWSHNVIGTAVQLCNDLKQGGYLKIPPRVMFLTQIYGTIVGGFINYAVMISIVAGNRDLLRDTDGDSSWSGATIQSYNTNATSWALAKYLYKTGATYSIVPYGLLIGAAIVAVHRVVVHFKPKVGRFSIGEINFPQFIQYAGYIPYNASQTCVIFSQVIAGFFVQFYLRNYRPRIFKDYSYLVTGAWDGASLTVLFILSFAVFGAGGKAVPFPSWWGNNINGNYDFCPVKEG</sequence>
<evidence type="ECO:0000256" key="9">
    <source>
        <dbReference type="SAM" id="Phobius"/>
    </source>
</evidence>
<evidence type="ECO:0000256" key="3">
    <source>
        <dbReference type="ARBA" id="ARBA00022448"/>
    </source>
</evidence>
<dbReference type="AlphaFoldDB" id="A0A8H7T781"/>
<dbReference type="EMBL" id="JAFJYH010000266">
    <property type="protein sequence ID" value="KAG4414412.1"/>
    <property type="molecule type" value="Genomic_DNA"/>
</dbReference>
<dbReference type="GO" id="GO:0035673">
    <property type="term" value="F:oligopeptide transmembrane transporter activity"/>
    <property type="evidence" value="ECO:0007669"/>
    <property type="project" value="InterPro"/>
</dbReference>
<keyword evidence="11" id="KW-1185">Reference proteome</keyword>
<evidence type="ECO:0000256" key="4">
    <source>
        <dbReference type="ARBA" id="ARBA00022692"/>
    </source>
</evidence>
<evidence type="ECO:0000256" key="8">
    <source>
        <dbReference type="ARBA" id="ARBA00023136"/>
    </source>
</evidence>
<comment type="similarity">
    <text evidence="2">Belongs to the oligopeptide OPT transporter family.</text>
</comment>
<dbReference type="GO" id="GO:0015031">
    <property type="term" value="P:protein transport"/>
    <property type="evidence" value="ECO:0007669"/>
    <property type="project" value="UniProtKB-KW"/>
</dbReference>
<keyword evidence="7 9" id="KW-1133">Transmembrane helix</keyword>
<dbReference type="InterPro" id="IPR004648">
    <property type="entry name" value="Oligpept_transpt"/>
</dbReference>
<proteinExistence type="inferred from homology"/>
<feature type="transmembrane region" description="Helical" evidence="9">
    <location>
        <begin position="401"/>
        <end position="423"/>
    </location>
</feature>
<evidence type="ECO:0000313" key="10">
    <source>
        <dbReference type="EMBL" id="KAG4414412.1"/>
    </source>
</evidence>
<evidence type="ECO:0000256" key="2">
    <source>
        <dbReference type="ARBA" id="ARBA00008807"/>
    </source>
</evidence>
<keyword evidence="8 9" id="KW-0472">Membrane</keyword>
<evidence type="ECO:0000256" key="7">
    <source>
        <dbReference type="ARBA" id="ARBA00022989"/>
    </source>
</evidence>
<feature type="transmembrane region" description="Helical" evidence="9">
    <location>
        <begin position="334"/>
        <end position="354"/>
    </location>
</feature>
<reference evidence="10" key="1">
    <citation type="submission" date="2021-02" db="EMBL/GenBank/DDBJ databases">
        <title>Genome sequence Cadophora malorum strain M34.</title>
        <authorList>
            <person name="Stefanovic E."/>
            <person name="Vu D."/>
            <person name="Scully C."/>
            <person name="Dijksterhuis J."/>
            <person name="Roader J."/>
            <person name="Houbraken J."/>
        </authorList>
    </citation>
    <scope>NUCLEOTIDE SEQUENCE</scope>
    <source>
        <strain evidence="10">M34</strain>
    </source>
</reference>
<feature type="transmembrane region" description="Helical" evidence="9">
    <location>
        <begin position="715"/>
        <end position="741"/>
    </location>
</feature>
<dbReference type="PANTHER" id="PTHR22601">
    <property type="entry name" value="ISP4 LIKE PROTEIN"/>
    <property type="match status" value="1"/>
</dbReference>
<comment type="caution">
    <text evidence="10">The sequence shown here is derived from an EMBL/GenBank/DDBJ whole genome shotgun (WGS) entry which is preliminary data.</text>
</comment>
<feature type="transmembrane region" description="Helical" evidence="9">
    <location>
        <begin position="571"/>
        <end position="590"/>
    </location>
</feature>
<gene>
    <name evidence="10" type="ORF">IFR04_012475</name>
</gene>
<dbReference type="OrthoDB" id="9986677at2759"/>
<name>A0A8H7T781_9HELO</name>
<keyword evidence="3" id="KW-0813">Transport</keyword>
<evidence type="ECO:0000256" key="6">
    <source>
        <dbReference type="ARBA" id="ARBA00022927"/>
    </source>
</evidence>
<protein>
    <recommendedName>
        <fullName evidence="12">Peptide transporter</fullName>
    </recommendedName>
</protein>
<feature type="transmembrane region" description="Helical" evidence="9">
    <location>
        <begin position="456"/>
        <end position="475"/>
    </location>
</feature>
<evidence type="ECO:0000256" key="1">
    <source>
        <dbReference type="ARBA" id="ARBA00004141"/>
    </source>
</evidence>
<keyword evidence="4 9" id="KW-0812">Transmembrane</keyword>
<feature type="transmembrane region" description="Helical" evidence="9">
    <location>
        <begin position="635"/>
        <end position="654"/>
    </location>
</feature>
<feature type="transmembrane region" description="Helical" evidence="9">
    <location>
        <begin position="484"/>
        <end position="507"/>
    </location>
</feature>
<dbReference type="GO" id="GO:0016020">
    <property type="term" value="C:membrane"/>
    <property type="evidence" value="ECO:0007669"/>
    <property type="project" value="UniProtKB-SubCell"/>
</dbReference>
<organism evidence="10 11">
    <name type="scientific">Cadophora malorum</name>
    <dbReference type="NCBI Taxonomy" id="108018"/>
    <lineage>
        <taxon>Eukaryota</taxon>
        <taxon>Fungi</taxon>
        <taxon>Dikarya</taxon>
        <taxon>Ascomycota</taxon>
        <taxon>Pezizomycotina</taxon>
        <taxon>Leotiomycetes</taxon>
        <taxon>Helotiales</taxon>
        <taxon>Ploettnerulaceae</taxon>
        <taxon>Cadophora</taxon>
    </lineage>
</organism>
<keyword evidence="6" id="KW-0653">Protein transport</keyword>
<comment type="subcellular location">
    <subcellularLocation>
        <location evidence="1">Membrane</location>
        <topology evidence="1">Multi-pass membrane protein</topology>
    </subcellularLocation>
</comment>
<feature type="transmembrane region" description="Helical" evidence="9">
    <location>
        <begin position="250"/>
        <end position="268"/>
    </location>
</feature>
<keyword evidence="5" id="KW-0571">Peptide transport</keyword>
<accession>A0A8H7T781</accession>
<dbReference type="Pfam" id="PF03169">
    <property type="entry name" value="OPT"/>
    <property type="match status" value="1"/>
</dbReference>
<evidence type="ECO:0000256" key="5">
    <source>
        <dbReference type="ARBA" id="ARBA00022856"/>
    </source>
</evidence>
<evidence type="ECO:0008006" key="12">
    <source>
        <dbReference type="Google" id="ProtNLM"/>
    </source>
</evidence>
<dbReference type="Proteomes" id="UP000664132">
    <property type="component" value="Unassembled WGS sequence"/>
</dbReference>